<organism evidence="3 4">
    <name type="scientific">Paenibacillus methanolicus</name>
    <dbReference type="NCBI Taxonomy" id="582686"/>
    <lineage>
        <taxon>Bacteria</taxon>
        <taxon>Bacillati</taxon>
        <taxon>Bacillota</taxon>
        <taxon>Bacilli</taxon>
        <taxon>Bacillales</taxon>
        <taxon>Paenibacillaceae</taxon>
        <taxon>Paenibacillus</taxon>
    </lineage>
</organism>
<dbReference type="OrthoDB" id="9780518at2"/>
<dbReference type="PANTHER" id="PTHR30137:SF19">
    <property type="entry name" value="LUCIFERASE-LIKE MONOOXYGENASE"/>
    <property type="match status" value="1"/>
</dbReference>
<keyword evidence="4" id="KW-1185">Reference proteome</keyword>
<dbReference type="SUPFAM" id="SSF51679">
    <property type="entry name" value="Bacterial luciferase-like"/>
    <property type="match status" value="1"/>
</dbReference>
<accession>A0A5S5BW87</accession>
<dbReference type="AlphaFoldDB" id="A0A5S5BW87"/>
<evidence type="ECO:0000256" key="1">
    <source>
        <dbReference type="ARBA" id="ARBA00007789"/>
    </source>
</evidence>
<evidence type="ECO:0000259" key="2">
    <source>
        <dbReference type="Pfam" id="PF00296"/>
    </source>
</evidence>
<dbReference type="Gene3D" id="3.20.20.30">
    <property type="entry name" value="Luciferase-like domain"/>
    <property type="match status" value="1"/>
</dbReference>
<comment type="similarity">
    <text evidence="1">To bacterial alkanal monooxygenase alpha and beta chains.</text>
</comment>
<dbReference type="PANTHER" id="PTHR30137">
    <property type="entry name" value="LUCIFERASE-LIKE MONOOXYGENASE"/>
    <property type="match status" value="1"/>
</dbReference>
<feature type="domain" description="Luciferase-like" evidence="2">
    <location>
        <begin position="4"/>
        <end position="304"/>
    </location>
</feature>
<dbReference type="Proteomes" id="UP000323257">
    <property type="component" value="Unassembled WGS sequence"/>
</dbReference>
<dbReference type="InterPro" id="IPR050766">
    <property type="entry name" value="Bact_Lucif_Oxidored"/>
</dbReference>
<dbReference type="Pfam" id="PF00296">
    <property type="entry name" value="Bac_luciferase"/>
    <property type="match status" value="1"/>
</dbReference>
<name>A0A5S5BW87_9BACL</name>
<dbReference type="CDD" id="cd00347">
    <property type="entry name" value="Flavin_utilizing_monoxygenases"/>
    <property type="match status" value="1"/>
</dbReference>
<protein>
    <submittedName>
        <fullName evidence="3">Luciferase family oxidoreductase group 1</fullName>
    </submittedName>
</protein>
<dbReference type="InterPro" id="IPR019949">
    <property type="entry name" value="CmoO-like"/>
</dbReference>
<dbReference type="InterPro" id="IPR036661">
    <property type="entry name" value="Luciferase-like_sf"/>
</dbReference>
<reference evidence="3 4" key="1">
    <citation type="submission" date="2019-07" db="EMBL/GenBank/DDBJ databases">
        <title>Genomic Encyclopedia of Type Strains, Phase III (KMG-III): the genomes of soil and plant-associated and newly described type strains.</title>
        <authorList>
            <person name="Whitman W."/>
        </authorList>
    </citation>
    <scope>NUCLEOTIDE SEQUENCE [LARGE SCALE GENOMIC DNA]</scope>
    <source>
        <strain evidence="3 4">BL24</strain>
    </source>
</reference>
<gene>
    <name evidence="3" type="ORF">BCM02_11181</name>
</gene>
<dbReference type="GO" id="GO:0016705">
    <property type="term" value="F:oxidoreductase activity, acting on paired donors, with incorporation or reduction of molecular oxygen"/>
    <property type="evidence" value="ECO:0007669"/>
    <property type="project" value="InterPro"/>
</dbReference>
<dbReference type="GO" id="GO:0005829">
    <property type="term" value="C:cytosol"/>
    <property type="evidence" value="ECO:0007669"/>
    <property type="project" value="TreeGrafter"/>
</dbReference>
<comment type="caution">
    <text evidence="3">The sequence shown here is derived from an EMBL/GenBank/DDBJ whole genome shotgun (WGS) entry which is preliminary data.</text>
</comment>
<sequence>MLRLSVLDQTPVPEGKSAAEALQDTIELAKLTERLGYHRFWMSEHHSTKGLGHSSPEVMIAAVAAHTSTIRVGSGGVMLPHYSAYKVAENFRLLEALYPGRIDLGLGRAPGGMPVATRALQEGRMGGIDRYPQQVDDLLHYFGIAPQENHRFPGLIASPVIENAPEIWLLGSSGDSAGLAAEKGVSFSFAQFINGAGGAYAVKAYRDHFQPNVSGQASQAMVSIFAVCAETDEEAERLAASFDYQFLQLEQGRLSEGVVPPEKALAYPYTAVELMRVRENRKRVVVGSPETVKYELLRLADAYGTSEMMVATIVYDFEAKRRSYELLADAFCLQGAASGL</sequence>
<dbReference type="NCBIfam" id="TIGR03558">
    <property type="entry name" value="oxido_grp_1"/>
    <property type="match status" value="1"/>
</dbReference>
<dbReference type="InterPro" id="IPR011251">
    <property type="entry name" value="Luciferase-like_dom"/>
</dbReference>
<dbReference type="RefSeq" id="WP_148932146.1">
    <property type="nucleotide sequence ID" value="NZ_VNHS01000011.1"/>
</dbReference>
<dbReference type="EMBL" id="VNHS01000011">
    <property type="protein sequence ID" value="TYP70576.1"/>
    <property type="molecule type" value="Genomic_DNA"/>
</dbReference>
<evidence type="ECO:0000313" key="3">
    <source>
        <dbReference type="EMBL" id="TYP70576.1"/>
    </source>
</evidence>
<evidence type="ECO:0000313" key="4">
    <source>
        <dbReference type="Proteomes" id="UP000323257"/>
    </source>
</evidence>
<dbReference type="FunFam" id="3.20.20.30:FF:000002">
    <property type="entry name" value="LLM class flavin-dependent oxidoreductase"/>
    <property type="match status" value="1"/>
</dbReference>
<proteinExistence type="predicted"/>